<proteinExistence type="inferred from homology"/>
<evidence type="ECO:0000256" key="1">
    <source>
        <dbReference type="ARBA" id="ARBA00007074"/>
    </source>
</evidence>
<accession>A0A840QTF4</accession>
<feature type="domain" description="SLH" evidence="6">
    <location>
        <begin position="170"/>
        <end position="233"/>
    </location>
</feature>
<keyword evidence="9" id="KW-1185">Reference proteome</keyword>
<dbReference type="AlphaFoldDB" id="A0A840QTF4"/>
<evidence type="ECO:0000256" key="3">
    <source>
        <dbReference type="ARBA" id="ARBA00022729"/>
    </source>
</evidence>
<feature type="domain" description="NlpC/P60" evidence="7">
    <location>
        <begin position="29"/>
        <end position="150"/>
    </location>
</feature>
<dbReference type="Proteomes" id="UP000551878">
    <property type="component" value="Unassembled WGS sequence"/>
</dbReference>
<dbReference type="SUPFAM" id="SSF54001">
    <property type="entry name" value="Cysteine proteinases"/>
    <property type="match status" value="1"/>
</dbReference>
<dbReference type="InterPro" id="IPR000064">
    <property type="entry name" value="NLP_P60_dom"/>
</dbReference>
<organism evidence="8 9">
    <name type="scientific">Texcoconibacillus texcoconensis</name>
    <dbReference type="NCBI Taxonomy" id="1095777"/>
    <lineage>
        <taxon>Bacteria</taxon>
        <taxon>Bacillati</taxon>
        <taxon>Bacillota</taxon>
        <taxon>Bacilli</taxon>
        <taxon>Bacillales</taxon>
        <taxon>Bacillaceae</taxon>
        <taxon>Texcoconibacillus</taxon>
    </lineage>
</organism>
<dbReference type="PANTHER" id="PTHR47053">
    <property type="entry name" value="MUREIN DD-ENDOPEPTIDASE MEPH-RELATED"/>
    <property type="match status" value="1"/>
</dbReference>
<keyword evidence="5" id="KW-0788">Thiol protease</keyword>
<dbReference type="PROSITE" id="PS51272">
    <property type="entry name" value="SLH"/>
    <property type="match status" value="2"/>
</dbReference>
<evidence type="ECO:0000256" key="4">
    <source>
        <dbReference type="ARBA" id="ARBA00022801"/>
    </source>
</evidence>
<dbReference type="Pfam" id="PF00395">
    <property type="entry name" value="SLH"/>
    <property type="match status" value="3"/>
</dbReference>
<dbReference type="InterPro" id="IPR051202">
    <property type="entry name" value="Peptidase_C40"/>
</dbReference>
<evidence type="ECO:0000256" key="5">
    <source>
        <dbReference type="ARBA" id="ARBA00022807"/>
    </source>
</evidence>
<evidence type="ECO:0000259" key="7">
    <source>
        <dbReference type="PROSITE" id="PS51935"/>
    </source>
</evidence>
<sequence length="350" mass="39219">MKKAATGLMVSALLLTTFPEEGFSASHEVEDISVIIDEAKTHIGTPYSFGGTSPSGFDCSGFLYYTFQQEGITIPRTTSTQYNYGETVNRDSLEIGDIVFFETYKPGPSHSGIYVGGNEFIHASSSNGITINNLNESYYNQRYIGAKRFVEEVEVEVEEEEEPEVLADLPTGEYHDIDEDHWAQEKIYELSQEGIIQGTSDSFFLPDENISRDQAATIFDKALELDDVDVDELSYSDLDEDYWAFDQIATVTEASILEVSEENFQPLELLTREETAMAIDNAFDLPEVESEVTFTDLNEDADSYDAIQRAAEAGIISGYVDQTFKPEEDVTRAEFVSLIYEAWNLDTSNE</sequence>
<dbReference type="Gene3D" id="3.90.1720.10">
    <property type="entry name" value="endopeptidase domain like (from Nostoc punctiforme)"/>
    <property type="match status" value="1"/>
</dbReference>
<feature type="domain" description="SLH" evidence="6">
    <location>
        <begin position="290"/>
        <end position="350"/>
    </location>
</feature>
<keyword evidence="4" id="KW-0378">Hydrolase</keyword>
<dbReference type="PROSITE" id="PS51935">
    <property type="entry name" value="NLPC_P60"/>
    <property type="match status" value="1"/>
</dbReference>
<reference evidence="8 9" key="1">
    <citation type="submission" date="2020-08" db="EMBL/GenBank/DDBJ databases">
        <title>Genomic Encyclopedia of Type Strains, Phase IV (KMG-IV): sequencing the most valuable type-strain genomes for metagenomic binning, comparative biology and taxonomic classification.</title>
        <authorList>
            <person name="Goeker M."/>
        </authorList>
    </citation>
    <scope>NUCLEOTIDE SEQUENCE [LARGE SCALE GENOMIC DNA]</scope>
    <source>
        <strain evidence="8 9">DSM 24696</strain>
    </source>
</reference>
<dbReference type="GO" id="GO:0006508">
    <property type="term" value="P:proteolysis"/>
    <property type="evidence" value="ECO:0007669"/>
    <property type="project" value="UniProtKB-KW"/>
</dbReference>
<dbReference type="InterPro" id="IPR001119">
    <property type="entry name" value="SLH_dom"/>
</dbReference>
<dbReference type="InterPro" id="IPR038765">
    <property type="entry name" value="Papain-like_cys_pep_sf"/>
</dbReference>
<evidence type="ECO:0000313" key="8">
    <source>
        <dbReference type="EMBL" id="MBB5174588.1"/>
    </source>
</evidence>
<keyword evidence="2" id="KW-0645">Protease</keyword>
<keyword evidence="3" id="KW-0732">Signal</keyword>
<gene>
    <name evidence="8" type="ORF">HNQ41_002805</name>
</gene>
<dbReference type="GO" id="GO:0008234">
    <property type="term" value="F:cysteine-type peptidase activity"/>
    <property type="evidence" value="ECO:0007669"/>
    <property type="project" value="UniProtKB-KW"/>
</dbReference>
<dbReference type="RefSeq" id="WP_184664997.1">
    <property type="nucleotide sequence ID" value="NZ_JACHHB010000014.1"/>
</dbReference>
<evidence type="ECO:0008006" key="10">
    <source>
        <dbReference type="Google" id="ProtNLM"/>
    </source>
</evidence>
<comment type="caution">
    <text evidence="8">The sequence shown here is derived from an EMBL/GenBank/DDBJ whole genome shotgun (WGS) entry which is preliminary data.</text>
</comment>
<dbReference type="PANTHER" id="PTHR47053:SF1">
    <property type="entry name" value="MUREIN DD-ENDOPEPTIDASE MEPH-RELATED"/>
    <property type="match status" value="1"/>
</dbReference>
<dbReference type="Pfam" id="PF00877">
    <property type="entry name" value="NLPC_P60"/>
    <property type="match status" value="1"/>
</dbReference>
<evidence type="ECO:0000256" key="2">
    <source>
        <dbReference type="ARBA" id="ARBA00022670"/>
    </source>
</evidence>
<dbReference type="EMBL" id="JACHHB010000014">
    <property type="protein sequence ID" value="MBB5174588.1"/>
    <property type="molecule type" value="Genomic_DNA"/>
</dbReference>
<name>A0A840QTF4_9BACI</name>
<evidence type="ECO:0000313" key="9">
    <source>
        <dbReference type="Proteomes" id="UP000551878"/>
    </source>
</evidence>
<evidence type="ECO:0000259" key="6">
    <source>
        <dbReference type="PROSITE" id="PS51272"/>
    </source>
</evidence>
<protein>
    <recommendedName>
        <fullName evidence="10">Hydrolase Nlp/P60</fullName>
    </recommendedName>
</protein>
<comment type="similarity">
    <text evidence="1">Belongs to the peptidase C40 family.</text>
</comment>